<proteinExistence type="predicted"/>
<dbReference type="Proteomes" id="UP000333828">
    <property type="component" value="Unassembled WGS sequence"/>
</dbReference>
<protein>
    <submittedName>
        <fullName evidence="1">Uncharacterized protein</fullName>
    </submittedName>
</protein>
<sequence length="313" mass="34305">MDTKSDERATIIHTFKVTVSSGGERTYNNGLCQVRLEIEIVADKNLSPAETATLRVVDGNTEQEVPLVDSSMPVPIGTWGSSLAKNVYEFYPGGADIAAENREFLHYYVQTADFANARKTIGMRITLENKQEFFSKTVSNSDGTVDLIPVAPVSPPFSAWNQDWEQTHKYTVGSNIKVTIYYLGLVLATGARQAMRTMEVAPASFASSYKWLSPNSQSGAFCGYAEPPTDQQPTPEFVYSQVQYTGAFRVAKNDWSRFACGAIAFVANDSLGPYQGAANAQGCTYTLRDQYGTPYRVRVNITPACDALTLSQA</sequence>
<organism evidence="1 2">
    <name type="scientific">Pandoraea iniqua</name>
    <dbReference type="NCBI Taxonomy" id="2508288"/>
    <lineage>
        <taxon>Bacteria</taxon>
        <taxon>Pseudomonadati</taxon>
        <taxon>Pseudomonadota</taxon>
        <taxon>Betaproteobacteria</taxon>
        <taxon>Burkholderiales</taxon>
        <taxon>Burkholderiaceae</taxon>
        <taxon>Pandoraea</taxon>
    </lineage>
</organism>
<gene>
    <name evidence="1" type="ORF">PIN31115_02262</name>
</gene>
<dbReference type="RefSeq" id="WP_150684082.1">
    <property type="nucleotide sequence ID" value="NZ_CABPSI010000002.1"/>
</dbReference>
<name>A0A5E4UVR2_9BURK</name>
<reference evidence="1 2" key="1">
    <citation type="submission" date="2019-08" db="EMBL/GenBank/DDBJ databases">
        <authorList>
            <person name="Peeters C."/>
        </authorList>
    </citation>
    <scope>NUCLEOTIDE SEQUENCE [LARGE SCALE GENOMIC DNA]</scope>
    <source>
        <strain evidence="1 2">LMG 31115</strain>
    </source>
</reference>
<dbReference type="AlphaFoldDB" id="A0A5E4UVR2"/>
<accession>A0A5E4UVR2</accession>
<evidence type="ECO:0000313" key="1">
    <source>
        <dbReference type="EMBL" id="VVE03976.1"/>
    </source>
</evidence>
<evidence type="ECO:0000313" key="2">
    <source>
        <dbReference type="Proteomes" id="UP000333828"/>
    </source>
</evidence>
<dbReference type="EMBL" id="CABPSI010000002">
    <property type="protein sequence ID" value="VVE03976.1"/>
    <property type="molecule type" value="Genomic_DNA"/>
</dbReference>
<keyword evidence="2" id="KW-1185">Reference proteome</keyword>